<name>A0AAV7QND3_PLEWA</name>
<accession>A0AAV7QND3</accession>
<comment type="caution">
    <text evidence="1">The sequence shown here is derived from an EMBL/GenBank/DDBJ whole genome shotgun (WGS) entry which is preliminary data.</text>
</comment>
<protein>
    <submittedName>
        <fullName evidence="1">Uncharacterized protein</fullName>
    </submittedName>
</protein>
<gene>
    <name evidence="1" type="ORF">NDU88_007199</name>
</gene>
<dbReference type="Proteomes" id="UP001066276">
    <property type="component" value="Chromosome 6"/>
</dbReference>
<reference evidence="1" key="1">
    <citation type="journal article" date="2022" name="bioRxiv">
        <title>Sequencing and chromosome-scale assembly of the giantPleurodeles waltlgenome.</title>
        <authorList>
            <person name="Brown T."/>
            <person name="Elewa A."/>
            <person name="Iarovenko S."/>
            <person name="Subramanian E."/>
            <person name="Araus A.J."/>
            <person name="Petzold A."/>
            <person name="Susuki M."/>
            <person name="Suzuki K.-i.T."/>
            <person name="Hayashi T."/>
            <person name="Toyoda A."/>
            <person name="Oliveira C."/>
            <person name="Osipova E."/>
            <person name="Leigh N.D."/>
            <person name="Simon A."/>
            <person name="Yun M.H."/>
        </authorList>
    </citation>
    <scope>NUCLEOTIDE SEQUENCE</scope>
    <source>
        <strain evidence="1">20211129_DDA</strain>
        <tissue evidence="1">Liver</tissue>
    </source>
</reference>
<sequence length="126" mass="14592">MRVRDHSLKVFGCMARDWEYDFGSWSCPRHHKQTRCGSVTYIMWRQSSQSLKPVFGDIWMHQNITKNLTKSSKQSKNDKASSLWISMWHGKKRTDVTALRWHLCTTPDVIMATTISTTPAESIDAT</sequence>
<organism evidence="1 2">
    <name type="scientific">Pleurodeles waltl</name>
    <name type="common">Iberian ribbed newt</name>
    <dbReference type="NCBI Taxonomy" id="8319"/>
    <lineage>
        <taxon>Eukaryota</taxon>
        <taxon>Metazoa</taxon>
        <taxon>Chordata</taxon>
        <taxon>Craniata</taxon>
        <taxon>Vertebrata</taxon>
        <taxon>Euteleostomi</taxon>
        <taxon>Amphibia</taxon>
        <taxon>Batrachia</taxon>
        <taxon>Caudata</taxon>
        <taxon>Salamandroidea</taxon>
        <taxon>Salamandridae</taxon>
        <taxon>Pleurodelinae</taxon>
        <taxon>Pleurodeles</taxon>
    </lineage>
</organism>
<dbReference type="AlphaFoldDB" id="A0AAV7QND3"/>
<evidence type="ECO:0000313" key="2">
    <source>
        <dbReference type="Proteomes" id="UP001066276"/>
    </source>
</evidence>
<evidence type="ECO:0000313" key="1">
    <source>
        <dbReference type="EMBL" id="KAJ1140861.1"/>
    </source>
</evidence>
<keyword evidence="2" id="KW-1185">Reference proteome</keyword>
<dbReference type="EMBL" id="JANPWB010000010">
    <property type="protein sequence ID" value="KAJ1140861.1"/>
    <property type="molecule type" value="Genomic_DNA"/>
</dbReference>
<proteinExistence type="predicted"/>